<proteinExistence type="inferred from homology"/>
<dbReference type="Gene3D" id="1.10.10.2660">
    <property type="entry name" value="Ubiquitin-activating enzyme E1, SCCH domain"/>
    <property type="match status" value="1"/>
</dbReference>
<dbReference type="GO" id="GO:0005634">
    <property type="term" value="C:nucleus"/>
    <property type="evidence" value="ECO:0007669"/>
    <property type="project" value="TreeGrafter"/>
</dbReference>
<dbReference type="InterPro" id="IPR042063">
    <property type="entry name" value="Ubi_acti_E1_SCCH"/>
</dbReference>
<dbReference type="InterPro" id="IPR000594">
    <property type="entry name" value="ThiF_NAD_FAD-bd"/>
</dbReference>
<dbReference type="InterPro" id="IPR045886">
    <property type="entry name" value="ThiF/MoeB/HesA"/>
</dbReference>
<feature type="domain" description="THIF-type NAD/FAD binding fold" evidence="5">
    <location>
        <begin position="86"/>
        <end position="152"/>
    </location>
</feature>
<dbReference type="SUPFAM" id="SSF69572">
    <property type="entry name" value="Activating enzymes of the ubiquitin-like proteins"/>
    <property type="match status" value="1"/>
</dbReference>
<evidence type="ECO:0008006" key="8">
    <source>
        <dbReference type="Google" id="ProtNLM"/>
    </source>
</evidence>
<dbReference type="Gene3D" id="3.40.50.720">
    <property type="entry name" value="NAD(P)-binding Rossmann-like Domain"/>
    <property type="match status" value="1"/>
</dbReference>
<comment type="pathway">
    <text evidence="1">Protein modification; protein ubiquitination.</text>
</comment>
<organism evidence="7">
    <name type="scientific">Salix viminalis</name>
    <name type="common">Common osier</name>
    <name type="synonym">Basket willow</name>
    <dbReference type="NCBI Taxonomy" id="40686"/>
    <lineage>
        <taxon>Eukaryota</taxon>
        <taxon>Viridiplantae</taxon>
        <taxon>Streptophyta</taxon>
        <taxon>Embryophyta</taxon>
        <taxon>Tracheophyta</taxon>
        <taxon>Spermatophyta</taxon>
        <taxon>Magnoliopsida</taxon>
        <taxon>eudicotyledons</taxon>
        <taxon>Gunneridae</taxon>
        <taxon>Pentapetalae</taxon>
        <taxon>rosids</taxon>
        <taxon>fabids</taxon>
        <taxon>Malpighiales</taxon>
        <taxon>Salicaceae</taxon>
        <taxon>Saliceae</taxon>
        <taxon>Salix</taxon>
    </lineage>
</organism>
<reference evidence="7" key="1">
    <citation type="submission" date="2019-03" db="EMBL/GenBank/DDBJ databases">
        <authorList>
            <person name="Mank J."/>
            <person name="Almeida P."/>
        </authorList>
    </citation>
    <scope>NUCLEOTIDE SEQUENCE</scope>
    <source>
        <strain evidence="7">78183</strain>
    </source>
</reference>
<dbReference type="Pfam" id="PF10585">
    <property type="entry name" value="UBA_E1_SCCH"/>
    <property type="match status" value="1"/>
</dbReference>
<dbReference type="GO" id="GO:0004839">
    <property type="term" value="F:ubiquitin activating enzyme activity"/>
    <property type="evidence" value="ECO:0007669"/>
    <property type="project" value="TreeGrafter"/>
</dbReference>
<dbReference type="UniPathway" id="UPA00143"/>
<feature type="domain" description="Ubiquitin-activating enzyme SCCH" evidence="6">
    <location>
        <begin position="187"/>
        <end position="362"/>
    </location>
</feature>
<dbReference type="InterPro" id="IPR035985">
    <property type="entry name" value="Ubiquitin-activating_enz"/>
</dbReference>
<evidence type="ECO:0000313" key="7">
    <source>
        <dbReference type="EMBL" id="VFU37301.1"/>
    </source>
</evidence>
<sequence>MEVPKWMELEWPNLLEELVDSTNLTAAPTVEAIPSEVIHTEDPSPSQVQVDPTPENDPEVSSLNTNNTNTIESLSGYILPHRQNRGRLTLTDDDVIEKSNLSRQFLTRFFRDWNMGQVKSNVAASAAALINPHLMIEAWQNRVSPETENVFDETFWEHLTAVYPVDHCLTWARSEFEGLVDKTPNRIKGLESVLECFEKEKYEIFQDCITWARLRFEDYYTERVEQLIFTFPEDASTSTASKRFPHPLQFSTTNPSHLHSVMATSILRVEIFGISDLKWDIGQGCIAGDCDVKIETGENATTLSTASVDGAASNAGISCHLRRRIQFEKDDDTNNHMDLIAGIAKMRARNYSIPEFDKLKGKFIPGRIIPIIATSTAMATGLVCLELYKVLNDGHKVEDFRMSFQNSPKYLDEIPGGQFKTPRATRPFKQIDLKVEFFLLQQRYAFQVPRWNRQPWNEQVQTDESSTVSCLSPIQMTVLCTLFTYRSFFTRDIVWSHDPNLQTSGYLTSRNQTTYFRQKQGPSWSQFVRRHRQEEPISCILC</sequence>
<dbReference type="GO" id="GO:0005737">
    <property type="term" value="C:cytoplasm"/>
    <property type="evidence" value="ECO:0007669"/>
    <property type="project" value="TreeGrafter"/>
</dbReference>
<evidence type="ECO:0000256" key="4">
    <source>
        <dbReference type="SAM" id="MobiDB-lite"/>
    </source>
</evidence>
<dbReference type="GO" id="GO:0006511">
    <property type="term" value="P:ubiquitin-dependent protein catabolic process"/>
    <property type="evidence" value="ECO:0007669"/>
    <property type="project" value="TreeGrafter"/>
</dbReference>
<comment type="similarity">
    <text evidence="2">Belongs to the ubiquitin-activating E1 family.</text>
</comment>
<dbReference type="InterPro" id="IPR019572">
    <property type="entry name" value="UBA_E1_SCCH"/>
</dbReference>
<accession>A0A6N2LB71</accession>
<dbReference type="EMBL" id="CAADRP010001224">
    <property type="protein sequence ID" value="VFU37301.1"/>
    <property type="molecule type" value="Genomic_DNA"/>
</dbReference>
<keyword evidence="3" id="KW-0436">Ligase</keyword>
<gene>
    <name evidence="7" type="ORF">SVIM_LOCUS195743</name>
</gene>
<dbReference type="InterPro" id="IPR000011">
    <property type="entry name" value="UBQ/SUMO-activ_enz_E1-like"/>
</dbReference>
<evidence type="ECO:0000256" key="2">
    <source>
        <dbReference type="ARBA" id="ARBA00005673"/>
    </source>
</evidence>
<dbReference type="PANTHER" id="PTHR10953">
    <property type="entry name" value="UBIQUITIN-ACTIVATING ENZYME E1"/>
    <property type="match status" value="1"/>
</dbReference>
<evidence type="ECO:0000256" key="3">
    <source>
        <dbReference type="ARBA" id="ARBA00022598"/>
    </source>
</evidence>
<name>A0A6N2LB71_SALVM</name>
<evidence type="ECO:0000256" key="1">
    <source>
        <dbReference type="ARBA" id="ARBA00004906"/>
    </source>
</evidence>
<evidence type="ECO:0000259" key="5">
    <source>
        <dbReference type="Pfam" id="PF00899"/>
    </source>
</evidence>
<dbReference type="GO" id="GO:0006974">
    <property type="term" value="P:DNA damage response"/>
    <property type="evidence" value="ECO:0007669"/>
    <property type="project" value="TreeGrafter"/>
</dbReference>
<dbReference type="PRINTS" id="PR01849">
    <property type="entry name" value="UBIQUITINACT"/>
</dbReference>
<dbReference type="PANTHER" id="PTHR10953:SF215">
    <property type="entry name" value="UBIQUITIN-ACTIVATING ENZYME E1 1"/>
    <property type="match status" value="1"/>
</dbReference>
<dbReference type="AlphaFoldDB" id="A0A6N2LB71"/>
<feature type="region of interest" description="Disordered" evidence="4">
    <location>
        <begin position="35"/>
        <end position="65"/>
    </location>
</feature>
<dbReference type="Pfam" id="PF00899">
    <property type="entry name" value="ThiF"/>
    <property type="match status" value="1"/>
</dbReference>
<evidence type="ECO:0000259" key="6">
    <source>
        <dbReference type="Pfam" id="PF10585"/>
    </source>
</evidence>
<protein>
    <recommendedName>
        <fullName evidence="8">Ubiquitin-activating enzyme E1 C-terminal domain-containing protein</fullName>
    </recommendedName>
</protein>